<dbReference type="OrthoDB" id="782896at2759"/>
<dbReference type="Proteomes" id="UP000239757">
    <property type="component" value="Unassembled WGS sequence"/>
</dbReference>
<evidence type="ECO:0000313" key="5">
    <source>
        <dbReference type="Proteomes" id="UP000239757"/>
    </source>
</evidence>
<name>A0A2P5WTZ2_GOSBA</name>
<reference evidence="4 5" key="1">
    <citation type="submission" date="2015-01" db="EMBL/GenBank/DDBJ databases">
        <title>Genome of allotetraploid Gossypium barbadense reveals genomic plasticity and fiber elongation in cotton evolution.</title>
        <authorList>
            <person name="Chen X."/>
            <person name="Liu X."/>
            <person name="Zhao B."/>
            <person name="Zheng H."/>
            <person name="Hu Y."/>
            <person name="Lu G."/>
            <person name="Yang C."/>
            <person name="Chen J."/>
            <person name="Shan C."/>
            <person name="Zhang L."/>
            <person name="Zhou Y."/>
            <person name="Wang L."/>
            <person name="Guo W."/>
            <person name="Bai Y."/>
            <person name="Ruan J."/>
            <person name="Shangguan X."/>
            <person name="Mao Y."/>
            <person name="Jiang J."/>
            <person name="Zhu Y."/>
            <person name="Lei J."/>
            <person name="Kang H."/>
            <person name="Chen S."/>
            <person name="He X."/>
            <person name="Wang R."/>
            <person name="Wang Y."/>
            <person name="Chen J."/>
            <person name="Wang L."/>
            <person name="Yu S."/>
            <person name="Wang B."/>
            <person name="Wei J."/>
            <person name="Song S."/>
            <person name="Lu X."/>
            <person name="Gao Z."/>
            <person name="Gu W."/>
            <person name="Deng X."/>
            <person name="Ma D."/>
            <person name="Wang S."/>
            <person name="Liang W."/>
            <person name="Fang L."/>
            <person name="Cai C."/>
            <person name="Zhu X."/>
            <person name="Zhou B."/>
            <person name="Zhang Y."/>
            <person name="Chen Z."/>
            <person name="Xu S."/>
            <person name="Zhu R."/>
            <person name="Wang S."/>
            <person name="Zhang T."/>
            <person name="Zhao G."/>
        </authorList>
    </citation>
    <scope>NUCLEOTIDE SEQUENCE [LARGE SCALE GENOMIC DNA]</scope>
    <source>
        <strain evidence="5">cv. Xinhai21</strain>
        <tissue evidence="4">Leaf</tissue>
    </source>
</reference>
<dbReference type="PANTHER" id="PTHR34224">
    <property type="entry name" value="INTERACTOR OF CONSTITUTIVE ACTIVE ROPS 2, CHLOROPLASTIC-RELATED"/>
    <property type="match status" value="1"/>
</dbReference>
<dbReference type="InterPro" id="IPR029688">
    <property type="entry name" value="ICR"/>
</dbReference>
<feature type="region of interest" description="Disordered" evidence="3">
    <location>
        <begin position="53"/>
        <end position="78"/>
    </location>
</feature>
<evidence type="ECO:0000256" key="2">
    <source>
        <dbReference type="ARBA" id="ARBA00023054"/>
    </source>
</evidence>
<protein>
    <submittedName>
        <fullName evidence="4">Uncharacterized protein</fullName>
    </submittedName>
</protein>
<dbReference type="PANTHER" id="PTHR34224:SF2">
    <property type="entry name" value="INTERACTOR OF CONSTITUTIVE ACTIVE ROPS 4"/>
    <property type="match status" value="1"/>
</dbReference>
<sequence>MPQSTPKLRDHRSPRGATQSDPLNQKKLGTRIADLESQLKQAQEELKNLKDRLASAEAAKKEAQQELENKTKKPKARETVEVNEKIKLEDQAAGISPDEVHAAVKKMIKLLYYYRIKLKDVQFRINGSSKMYVAFWYPVDGNRWSVPGARPAPSLVACKLAVLWLLPLGSCKDSLDIKAV</sequence>
<proteinExistence type="inferred from homology"/>
<dbReference type="EMBL" id="KZ666491">
    <property type="protein sequence ID" value="PPR94551.1"/>
    <property type="molecule type" value="Genomic_DNA"/>
</dbReference>
<organism evidence="4 5">
    <name type="scientific">Gossypium barbadense</name>
    <name type="common">Sea Island cotton</name>
    <name type="synonym">Hibiscus barbadensis</name>
    <dbReference type="NCBI Taxonomy" id="3634"/>
    <lineage>
        <taxon>Eukaryota</taxon>
        <taxon>Viridiplantae</taxon>
        <taxon>Streptophyta</taxon>
        <taxon>Embryophyta</taxon>
        <taxon>Tracheophyta</taxon>
        <taxon>Spermatophyta</taxon>
        <taxon>Magnoliopsida</taxon>
        <taxon>eudicotyledons</taxon>
        <taxon>Gunneridae</taxon>
        <taxon>Pentapetalae</taxon>
        <taxon>rosids</taxon>
        <taxon>malvids</taxon>
        <taxon>Malvales</taxon>
        <taxon>Malvaceae</taxon>
        <taxon>Malvoideae</taxon>
        <taxon>Gossypium</taxon>
    </lineage>
</organism>
<comment type="similarity">
    <text evidence="1">Belongs to the ICR family.</text>
</comment>
<accession>A0A2P5WTZ2</accession>
<keyword evidence="2" id="KW-0175">Coiled coil</keyword>
<evidence type="ECO:0000256" key="1">
    <source>
        <dbReference type="ARBA" id="ARBA00009778"/>
    </source>
</evidence>
<feature type="region of interest" description="Disordered" evidence="3">
    <location>
        <begin position="1"/>
        <end position="28"/>
    </location>
</feature>
<evidence type="ECO:0000313" key="4">
    <source>
        <dbReference type="EMBL" id="PPR94551.1"/>
    </source>
</evidence>
<gene>
    <name evidence="4" type="ORF">GOBAR_AA26113</name>
</gene>
<evidence type="ECO:0000256" key="3">
    <source>
        <dbReference type="SAM" id="MobiDB-lite"/>
    </source>
</evidence>
<dbReference type="AlphaFoldDB" id="A0A2P5WTZ2"/>